<dbReference type="InterPro" id="IPR003593">
    <property type="entry name" value="AAA+_ATPase"/>
</dbReference>
<keyword evidence="5" id="KW-1185">Reference proteome</keyword>
<dbReference type="AlphaFoldDB" id="A0A4Y9R6X3"/>
<dbReference type="PROSITE" id="PS50893">
    <property type="entry name" value="ABC_TRANSPORTER_2"/>
    <property type="match status" value="2"/>
</dbReference>
<organism evidence="4 5">
    <name type="scientific">Orlajensenia leifsoniae</name>
    <dbReference type="NCBI Taxonomy" id="2561933"/>
    <lineage>
        <taxon>Bacteria</taxon>
        <taxon>Bacillati</taxon>
        <taxon>Actinomycetota</taxon>
        <taxon>Actinomycetes</taxon>
        <taxon>Micrococcales</taxon>
        <taxon>Microbacteriaceae</taxon>
        <taxon>Orlajensenia</taxon>
    </lineage>
</organism>
<name>A0A4Y9R6X3_9MICO</name>
<dbReference type="Pfam" id="PF00005">
    <property type="entry name" value="ABC_tran"/>
    <property type="match status" value="2"/>
</dbReference>
<keyword evidence="1" id="KW-0547">Nucleotide-binding</keyword>
<dbReference type="GO" id="GO:0005524">
    <property type="term" value="F:ATP binding"/>
    <property type="evidence" value="ECO:0007669"/>
    <property type="project" value="UniProtKB-KW"/>
</dbReference>
<dbReference type="EMBL" id="SPQZ01000001">
    <property type="protein sequence ID" value="TFW00362.1"/>
    <property type="molecule type" value="Genomic_DNA"/>
</dbReference>
<protein>
    <submittedName>
        <fullName evidence="4">ABC-F family ATP-binding cassette domain-containing protein</fullName>
    </submittedName>
</protein>
<dbReference type="CDD" id="cd03221">
    <property type="entry name" value="ABCF_EF-3"/>
    <property type="match status" value="1"/>
</dbReference>
<dbReference type="InterPro" id="IPR051309">
    <property type="entry name" value="ABCF_ATPase"/>
</dbReference>
<evidence type="ECO:0000313" key="4">
    <source>
        <dbReference type="EMBL" id="TFW00362.1"/>
    </source>
</evidence>
<dbReference type="RefSeq" id="WP_135119186.1">
    <property type="nucleotide sequence ID" value="NZ_SPQZ01000001.1"/>
</dbReference>
<dbReference type="FunFam" id="3.40.50.300:FF:000011">
    <property type="entry name" value="Putative ABC transporter ATP-binding component"/>
    <property type="match status" value="1"/>
</dbReference>
<accession>A0A4Y9R6X3</accession>
<dbReference type="PANTHER" id="PTHR42855">
    <property type="entry name" value="ABC TRANSPORTER ATP-BINDING SUBUNIT"/>
    <property type="match status" value="1"/>
</dbReference>
<feature type="domain" description="ABC transporter" evidence="3">
    <location>
        <begin position="346"/>
        <end position="551"/>
    </location>
</feature>
<dbReference type="PROSITE" id="PS00211">
    <property type="entry name" value="ABC_TRANSPORTER_1"/>
    <property type="match status" value="2"/>
</dbReference>
<dbReference type="InterPro" id="IPR027417">
    <property type="entry name" value="P-loop_NTPase"/>
</dbReference>
<dbReference type="PANTHER" id="PTHR42855:SF1">
    <property type="entry name" value="ABC TRANSPORTER DOMAIN-CONTAINING PROTEIN"/>
    <property type="match status" value="1"/>
</dbReference>
<evidence type="ECO:0000256" key="1">
    <source>
        <dbReference type="ARBA" id="ARBA00022741"/>
    </source>
</evidence>
<evidence type="ECO:0000256" key="2">
    <source>
        <dbReference type="ARBA" id="ARBA00022840"/>
    </source>
</evidence>
<dbReference type="SUPFAM" id="SSF52540">
    <property type="entry name" value="P-loop containing nucleoside triphosphate hydrolases"/>
    <property type="match status" value="2"/>
</dbReference>
<dbReference type="InterPro" id="IPR003439">
    <property type="entry name" value="ABC_transporter-like_ATP-bd"/>
</dbReference>
<feature type="domain" description="ABC transporter" evidence="3">
    <location>
        <begin position="6"/>
        <end position="261"/>
    </location>
</feature>
<dbReference type="InterPro" id="IPR017871">
    <property type="entry name" value="ABC_transporter-like_CS"/>
</dbReference>
<reference evidence="4 5" key="1">
    <citation type="journal article" date="2018" name="J. Microbiol.">
        <title>Leifsonia flava sp. nov., a novel actinobacterium isolated from the rhizosphere of Aquilegia viridiflora.</title>
        <authorList>
            <person name="Cai Y."/>
            <person name="Tao W.Z."/>
            <person name="Ma Y.J."/>
            <person name="Cheng J."/>
            <person name="Zhang M.Y."/>
            <person name="Zhang Y.X."/>
        </authorList>
    </citation>
    <scope>NUCLEOTIDE SEQUENCE [LARGE SCALE GENOMIC DNA]</scope>
    <source>
        <strain evidence="4 5">SYP-B2174</strain>
    </source>
</reference>
<comment type="caution">
    <text evidence="4">The sequence shown here is derived from an EMBL/GenBank/DDBJ whole genome shotgun (WGS) entry which is preliminary data.</text>
</comment>
<sequence>MYPSQMSLHAVTKRFGGRVVLDRVDLAVRSGERVGVIGDNGSGKSTLLHLLSGELLPDAGDITVAVAGGIGALSQVLELPAGASVREAIDACSAELRSLEHAMYEAEHGLAVLEGAALESALASYAALTERFDARGGYGAPARLSAALDTLGVARIERIRLWSSLSGGERSRIALAATLAANPEVLLLDEPSNDLDDAAWEWLVNRLRSHHGTVVAVTHDRAFLEALTDVIWEVDGASVMRFGNGYAGYLIAKASERTRHRLAYEAWISELARNRELVTTNAGRIDAIPRKLAKAGMGAGAFRARGRDHGAMGRIRNAKARVGRLLDEPLAPPPIPLSFTPPLGLLRTGDASERIEEVGSDAAVAVDSPLLELCGVRIAGASVGALQLAAGDRLLVTGPNGIGKTSLLRVIAGELQPETGTVTATPRIGHLRQHSEIGPSRRTLVEAFAAGTRDGVDAAEHQLMSLGLFHQRDLAVPVADLSYGQRRRLELALLVSEAHELLLLDEPTNHFSPDLVEDLERALEEFSGAVVLISHDRLMRQRFGGDRLELVT</sequence>
<dbReference type="SMART" id="SM00382">
    <property type="entry name" value="AAA"/>
    <property type="match status" value="2"/>
</dbReference>
<dbReference type="Proteomes" id="UP000298127">
    <property type="component" value="Unassembled WGS sequence"/>
</dbReference>
<dbReference type="GO" id="GO:0016887">
    <property type="term" value="F:ATP hydrolysis activity"/>
    <property type="evidence" value="ECO:0007669"/>
    <property type="project" value="InterPro"/>
</dbReference>
<proteinExistence type="predicted"/>
<gene>
    <name evidence="4" type="ORF">E4M00_01420</name>
</gene>
<keyword evidence="2 4" id="KW-0067">ATP-binding</keyword>
<evidence type="ECO:0000313" key="5">
    <source>
        <dbReference type="Proteomes" id="UP000298127"/>
    </source>
</evidence>
<dbReference type="Gene3D" id="3.40.50.300">
    <property type="entry name" value="P-loop containing nucleotide triphosphate hydrolases"/>
    <property type="match status" value="2"/>
</dbReference>
<evidence type="ECO:0000259" key="3">
    <source>
        <dbReference type="PROSITE" id="PS50893"/>
    </source>
</evidence>